<dbReference type="EMBL" id="JBHSGP010000014">
    <property type="protein sequence ID" value="MFC4723258.1"/>
    <property type="molecule type" value="Genomic_DNA"/>
</dbReference>
<organism evidence="4 5">
    <name type="scientific">Geojedonia litorea</name>
    <dbReference type="NCBI Taxonomy" id="1268269"/>
    <lineage>
        <taxon>Bacteria</taxon>
        <taxon>Pseudomonadati</taxon>
        <taxon>Bacteroidota</taxon>
        <taxon>Flavobacteriia</taxon>
        <taxon>Flavobacteriales</taxon>
        <taxon>Flavobacteriaceae</taxon>
        <taxon>Geojedonia</taxon>
    </lineage>
</organism>
<dbReference type="SUPFAM" id="SSF47226">
    <property type="entry name" value="Histidine-containing phosphotransfer domain, HPT domain"/>
    <property type="match status" value="1"/>
</dbReference>
<dbReference type="PROSITE" id="PS50894">
    <property type="entry name" value="HPT"/>
    <property type="match status" value="1"/>
</dbReference>
<keyword evidence="5" id="KW-1185">Reference proteome</keyword>
<feature type="coiled-coil region" evidence="2">
    <location>
        <begin position="74"/>
        <end position="105"/>
    </location>
</feature>
<dbReference type="Proteomes" id="UP001595953">
    <property type="component" value="Unassembled WGS sequence"/>
</dbReference>
<proteinExistence type="predicted"/>
<evidence type="ECO:0000259" key="3">
    <source>
        <dbReference type="PROSITE" id="PS50894"/>
    </source>
</evidence>
<dbReference type="RefSeq" id="WP_387964485.1">
    <property type="nucleotide sequence ID" value="NZ_JBHSGP010000014.1"/>
</dbReference>
<keyword evidence="1" id="KW-0597">Phosphoprotein</keyword>
<accession>A0ABV9N9J0</accession>
<protein>
    <submittedName>
        <fullName evidence="4">Hpt domain-containing protein</fullName>
    </submittedName>
</protein>
<evidence type="ECO:0000256" key="1">
    <source>
        <dbReference type="PROSITE-ProRule" id="PRU00110"/>
    </source>
</evidence>
<dbReference type="InterPro" id="IPR008207">
    <property type="entry name" value="Sig_transdc_His_kin_Hpt_dom"/>
</dbReference>
<reference evidence="5" key="1">
    <citation type="journal article" date="2019" name="Int. J. Syst. Evol. Microbiol.">
        <title>The Global Catalogue of Microorganisms (GCM) 10K type strain sequencing project: providing services to taxonomists for standard genome sequencing and annotation.</title>
        <authorList>
            <consortium name="The Broad Institute Genomics Platform"/>
            <consortium name="The Broad Institute Genome Sequencing Center for Infectious Disease"/>
            <person name="Wu L."/>
            <person name="Ma J."/>
        </authorList>
    </citation>
    <scope>NUCLEOTIDE SEQUENCE [LARGE SCALE GENOMIC DNA]</scope>
    <source>
        <strain evidence="5">CCUG 63682</strain>
    </source>
</reference>
<evidence type="ECO:0000313" key="5">
    <source>
        <dbReference type="Proteomes" id="UP001595953"/>
    </source>
</evidence>
<gene>
    <name evidence="4" type="ORF">ACFO5O_13055</name>
</gene>
<evidence type="ECO:0000256" key="2">
    <source>
        <dbReference type="SAM" id="Coils"/>
    </source>
</evidence>
<dbReference type="InterPro" id="IPR036641">
    <property type="entry name" value="HPT_dom_sf"/>
</dbReference>
<dbReference type="Gene3D" id="1.20.120.160">
    <property type="entry name" value="HPT domain"/>
    <property type="match status" value="1"/>
</dbReference>
<sequence length="106" mass="12575">MRETPKLTYIKELSGGDLEFENRLLSVIDKEFPFEKETYYKNLKDKNYQKVAENVHKLKHKINILGLEKSYAIAVAYENDLKENNDELKNEFEDILKTITTYLNQL</sequence>
<comment type="caution">
    <text evidence="4">The sequence shown here is derived from an EMBL/GenBank/DDBJ whole genome shotgun (WGS) entry which is preliminary data.</text>
</comment>
<feature type="domain" description="HPt" evidence="3">
    <location>
        <begin position="17"/>
        <end position="106"/>
    </location>
</feature>
<feature type="modified residue" description="Phosphohistidine" evidence="1">
    <location>
        <position position="56"/>
    </location>
</feature>
<keyword evidence="2" id="KW-0175">Coiled coil</keyword>
<name>A0ABV9N9J0_9FLAO</name>
<evidence type="ECO:0000313" key="4">
    <source>
        <dbReference type="EMBL" id="MFC4723258.1"/>
    </source>
</evidence>